<feature type="domain" description="DUF11" evidence="3">
    <location>
        <begin position="175"/>
        <end position="274"/>
    </location>
</feature>
<evidence type="ECO:0000259" key="3">
    <source>
        <dbReference type="Pfam" id="PF01345"/>
    </source>
</evidence>
<accession>A0A317DS32</accession>
<comment type="caution">
    <text evidence="4">The sequence shown here is derived from an EMBL/GenBank/DDBJ whole genome shotgun (WGS) entry which is preliminary data.</text>
</comment>
<sequence length="403" mass="39976">MRMSRLARTRLLPALLVGLVSLVVPAGPARAAERVDLFVSDVSDSPDPVFAGSTVPYAVSVGNRGPGTATGTRVTAPLPAGVSFHPLDWDDRCSATTTLVTCDLGTLGASGMASLLIIQVTPAEAGTLSMTFTVSAAEPDRDPSDNARTATTTVTTPTEADVALQLSGPYGPVHAGTSFFISAQMSNAGPATATGVAARLRIPAGLSIDSSASCVPDGSDSVCTFGPTELPPSTGAIAPIAVTASASGTHTISGSIGADQPDPQPANNAASVTVTVLPAADLAVTIGESADPTPPGRPLTYTVTVSNQGASPSAAHLAQEWSATVSGGLTLLAVQASQGACGSATAGRVECDLGTLAGGATATVVVELRPQGLGTVTSQARVTGTEYDGNPTNDLASETTVVG</sequence>
<dbReference type="GO" id="GO:0005975">
    <property type="term" value="P:carbohydrate metabolic process"/>
    <property type="evidence" value="ECO:0007669"/>
    <property type="project" value="UniProtKB-ARBA"/>
</dbReference>
<dbReference type="Gene3D" id="2.60.40.10">
    <property type="entry name" value="Immunoglobulins"/>
    <property type="match status" value="3"/>
</dbReference>
<protein>
    <recommendedName>
        <fullName evidence="3">DUF11 domain-containing protein</fullName>
    </recommendedName>
</protein>
<dbReference type="AlphaFoldDB" id="A0A317DS32"/>
<dbReference type="InterPro" id="IPR051172">
    <property type="entry name" value="Chlamydia_OmcB"/>
</dbReference>
<organism evidence="4 5">
    <name type="scientific">Micromonospora sicca</name>
    <dbReference type="NCBI Taxonomy" id="2202420"/>
    <lineage>
        <taxon>Bacteria</taxon>
        <taxon>Bacillati</taxon>
        <taxon>Actinomycetota</taxon>
        <taxon>Actinomycetes</taxon>
        <taxon>Micromonosporales</taxon>
        <taxon>Micromonosporaceae</taxon>
        <taxon>Micromonospora</taxon>
    </lineage>
</organism>
<dbReference type="EMBL" id="QGKS01000065">
    <property type="protein sequence ID" value="PWR17162.1"/>
    <property type="molecule type" value="Genomic_DNA"/>
</dbReference>
<dbReference type="NCBIfam" id="TIGR01451">
    <property type="entry name" value="B_ant_repeat"/>
    <property type="match status" value="1"/>
</dbReference>
<dbReference type="InterPro" id="IPR013783">
    <property type="entry name" value="Ig-like_fold"/>
</dbReference>
<feature type="region of interest" description="Disordered" evidence="1">
    <location>
        <begin position="383"/>
        <end position="403"/>
    </location>
</feature>
<dbReference type="PANTHER" id="PTHR34819:SF5">
    <property type="entry name" value="CONSERVED REPEAT DOMAIN PROTEIN"/>
    <property type="match status" value="1"/>
</dbReference>
<evidence type="ECO:0000313" key="4">
    <source>
        <dbReference type="EMBL" id="PWR17162.1"/>
    </source>
</evidence>
<dbReference type="Pfam" id="PF01345">
    <property type="entry name" value="DUF11"/>
    <property type="match status" value="3"/>
</dbReference>
<dbReference type="InterPro" id="IPR047589">
    <property type="entry name" value="DUF11_rpt"/>
</dbReference>
<dbReference type="InterPro" id="IPR001434">
    <property type="entry name" value="OmcB-like_DUF11"/>
</dbReference>
<evidence type="ECO:0000256" key="2">
    <source>
        <dbReference type="SAM" id="SignalP"/>
    </source>
</evidence>
<feature type="region of interest" description="Disordered" evidence="1">
    <location>
        <begin position="137"/>
        <end position="156"/>
    </location>
</feature>
<gene>
    <name evidence="4" type="ORF">DKT69_01655</name>
</gene>
<dbReference type="PANTHER" id="PTHR34819">
    <property type="entry name" value="LARGE CYSTEINE-RICH PERIPLASMIC PROTEIN OMCB"/>
    <property type="match status" value="1"/>
</dbReference>
<evidence type="ECO:0000313" key="5">
    <source>
        <dbReference type="Proteomes" id="UP000246050"/>
    </source>
</evidence>
<keyword evidence="2" id="KW-0732">Signal</keyword>
<feature type="signal peptide" evidence="2">
    <location>
        <begin position="1"/>
        <end position="26"/>
    </location>
</feature>
<feature type="chain" id="PRO_5039473557" description="DUF11 domain-containing protein" evidence="2">
    <location>
        <begin position="27"/>
        <end position="403"/>
    </location>
</feature>
<feature type="domain" description="DUF11" evidence="3">
    <location>
        <begin position="36"/>
        <end position="151"/>
    </location>
</feature>
<feature type="compositionally biased region" description="Polar residues" evidence="1">
    <location>
        <begin position="390"/>
        <end position="403"/>
    </location>
</feature>
<dbReference type="Proteomes" id="UP000246050">
    <property type="component" value="Unassembled WGS sequence"/>
</dbReference>
<proteinExistence type="predicted"/>
<feature type="domain" description="DUF11" evidence="3">
    <location>
        <begin position="281"/>
        <end position="399"/>
    </location>
</feature>
<evidence type="ECO:0000256" key="1">
    <source>
        <dbReference type="SAM" id="MobiDB-lite"/>
    </source>
</evidence>
<name>A0A317DS32_9ACTN</name>
<reference evidence="4 5" key="1">
    <citation type="submission" date="2018-05" db="EMBL/GenBank/DDBJ databases">
        <title>Micromonosporas from Atacama Desert.</title>
        <authorList>
            <person name="Carro L."/>
            <person name="Golinska P."/>
            <person name="Klenk H.-P."/>
            <person name="Goodfellow M."/>
        </authorList>
    </citation>
    <scope>NUCLEOTIDE SEQUENCE [LARGE SCALE GENOMIC DNA]</scope>
    <source>
        <strain evidence="4 5">4G51</strain>
    </source>
</reference>